<proteinExistence type="predicted"/>
<dbReference type="InterPro" id="IPR017853">
    <property type="entry name" value="GH"/>
</dbReference>
<dbReference type="Gene3D" id="3.20.20.80">
    <property type="entry name" value="Glycosidases"/>
    <property type="match status" value="1"/>
</dbReference>
<keyword evidence="1" id="KW-1133">Transmembrane helix</keyword>
<dbReference type="InParanoid" id="A0A7F5R8F3"/>
<dbReference type="Gene3D" id="2.60.40.1180">
    <property type="entry name" value="Golgi alpha-mannosidase II"/>
    <property type="match status" value="1"/>
</dbReference>
<dbReference type="InterPro" id="IPR013780">
    <property type="entry name" value="Glyco_hydro_b"/>
</dbReference>
<gene>
    <name evidence="4" type="primary">LOC108740376</name>
</gene>
<organism evidence="3 4">
    <name type="scientific">Agrilus planipennis</name>
    <name type="common">Emerald ash borer</name>
    <name type="synonym">Agrilus marcopoli</name>
    <dbReference type="NCBI Taxonomy" id="224129"/>
    <lineage>
        <taxon>Eukaryota</taxon>
        <taxon>Metazoa</taxon>
        <taxon>Ecdysozoa</taxon>
        <taxon>Arthropoda</taxon>
        <taxon>Hexapoda</taxon>
        <taxon>Insecta</taxon>
        <taxon>Pterygota</taxon>
        <taxon>Neoptera</taxon>
        <taxon>Endopterygota</taxon>
        <taxon>Coleoptera</taxon>
        <taxon>Polyphaga</taxon>
        <taxon>Elateriformia</taxon>
        <taxon>Buprestoidea</taxon>
        <taxon>Buprestidae</taxon>
        <taxon>Agrilinae</taxon>
        <taxon>Agrilus</taxon>
    </lineage>
</organism>
<dbReference type="AlphaFoldDB" id="A0A7F5R8F3"/>
<evidence type="ECO:0000313" key="4">
    <source>
        <dbReference type="RefSeq" id="XP_025832239.1"/>
    </source>
</evidence>
<dbReference type="RefSeq" id="XP_025832239.1">
    <property type="nucleotide sequence ID" value="XM_025976454.1"/>
</dbReference>
<protein>
    <submittedName>
        <fullName evidence="4">Uncharacterized protein LOC108740376 isoform X1</fullName>
    </submittedName>
</protein>
<sequence length="573" mass="64614">MLSRKNTLVILLMVVSLYILDIAVYAPGSNLRATPSVLKYPDDLTSSMVTLEVDAKSNTHPISQYIYGMSFLNDINFAKEINLPVDRFGGNAVTRYNWKNDASNRASDWFFENLPEDNPNPENLPDGSISDLFIEKDKLMGARTMLTIPLIGWTPKDRERRCGFSVKKYGPQQQTDQLMPDCGNGKKTDGTTLITGNDPTDTSVKINSTFTKEWLQHLTKKYGTADQGGVLFYEMDNEYDLWHRTHHDIHPEPATTDEIVKLTEEYALAVKEVDPSALTLGPVGWGYLSFLRSVLVFSALDSASGTNKDRSSHDNLDFGPYYLKAMKQLESKHSKRLLDYLDFHMYPQPANVFSDNTETEVLAVRLRSTQGLWNPDYIDESWVRNLGEPNNRVQLIPRMKKAIQTYYPGTKIAITEYNWGGLKVMNGALAQADILGILGRESVDVAILWGPENSTEPWAYAFRMYRNYDGKGSQFGSTSVSAKSSDEQKLAIYASIRSSDKKLTVIAINKDPINEIDTKIEIKNFPSSGNTKIYTYSQYNLTKIVESIGIVVNNAIEHKFPPYSITLFEVARK</sequence>
<accession>A0A7F5R8F3</accession>
<dbReference type="InterPro" id="IPR024745">
    <property type="entry name" value="GH44_cat"/>
</dbReference>
<dbReference type="Pfam" id="PF12891">
    <property type="entry name" value="Glyco_hydro_44"/>
    <property type="match status" value="1"/>
</dbReference>
<keyword evidence="1" id="KW-0812">Transmembrane</keyword>
<dbReference type="OrthoDB" id="3180848at2759"/>
<evidence type="ECO:0000259" key="2">
    <source>
        <dbReference type="Pfam" id="PF12891"/>
    </source>
</evidence>
<dbReference type="Proteomes" id="UP000192223">
    <property type="component" value="Unplaced"/>
</dbReference>
<evidence type="ECO:0000256" key="1">
    <source>
        <dbReference type="SAM" id="Phobius"/>
    </source>
</evidence>
<dbReference type="GeneID" id="108740376"/>
<keyword evidence="3" id="KW-1185">Reference proteome</keyword>
<feature type="domain" description="Glycoside hydrolase family 44 catalytic" evidence="2">
    <location>
        <begin position="102"/>
        <end position="348"/>
    </location>
</feature>
<evidence type="ECO:0000313" key="3">
    <source>
        <dbReference type="Proteomes" id="UP000192223"/>
    </source>
</evidence>
<keyword evidence="1" id="KW-0472">Membrane</keyword>
<name>A0A7F5R8F3_AGRPL</name>
<dbReference type="SUPFAM" id="SSF51445">
    <property type="entry name" value="(Trans)glycosidases"/>
    <property type="match status" value="1"/>
</dbReference>
<feature type="transmembrane region" description="Helical" evidence="1">
    <location>
        <begin position="7"/>
        <end position="26"/>
    </location>
</feature>
<reference evidence="4" key="1">
    <citation type="submission" date="2025-08" db="UniProtKB">
        <authorList>
            <consortium name="RefSeq"/>
        </authorList>
    </citation>
    <scope>IDENTIFICATION</scope>
    <source>
        <tissue evidence="4">Entire body</tissue>
    </source>
</reference>